<evidence type="ECO:0000313" key="3">
    <source>
        <dbReference type="Proteomes" id="UP000037594"/>
    </source>
</evidence>
<proteinExistence type="predicted"/>
<protein>
    <recommendedName>
        <fullName evidence="1">HTH cro/C1-type domain-containing protein</fullName>
    </recommendedName>
</protein>
<evidence type="ECO:0000313" key="2">
    <source>
        <dbReference type="EMBL" id="KMV18344.1"/>
    </source>
</evidence>
<feature type="domain" description="HTH cro/C1-type" evidence="1">
    <location>
        <begin position="94"/>
        <end position="125"/>
    </location>
</feature>
<accession>A0A0J8WYV4</accession>
<dbReference type="Gene3D" id="1.10.260.40">
    <property type="entry name" value="lambda repressor-like DNA-binding domains"/>
    <property type="match status" value="1"/>
</dbReference>
<name>A0A0J8WYV4_9MYCO</name>
<dbReference type="OrthoDB" id="4706085at2"/>
<sequence>MPPRRPRKITGRNLVDYGSPVNRDVNVDEASKKLRVSKTAVRKAMRQEVVNLRSVIYRGITGRRDADVGELTNVMGMLQAVYGYGPRGSKVNAKAAADALGVSAATVRRWANGSQQPSPDHLTAIKTAARQAASTKAGRRAATEVFRNSERGRKALAGGARTRIHVSGYQGPENYAWERDRDVSSDPVPAAEIEGLLRAYEEGGDKGFLAYLTDIMNRWYLGEPWEFATISEFWIGDRR</sequence>
<dbReference type="EMBL" id="LFOD01000008">
    <property type="protein sequence ID" value="KMV18344.1"/>
    <property type="molecule type" value="Genomic_DNA"/>
</dbReference>
<reference evidence="2 3" key="1">
    <citation type="submission" date="2015-06" db="EMBL/GenBank/DDBJ databases">
        <title>Genome sequence of Mycobacterium conceptionense strain MLE.</title>
        <authorList>
            <person name="Greninger A.L."/>
            <person name="Cunningham G."/>
            <person name="Chiu C.Y."/>
            <person name="Miller S."/>
        </authorList>
    </citation>
    <scope>NUCLEOTIDE SEQUENCE [LARGE SCALE GENOMIC DNA]</scope>
    <source>
        <strain evidence="2 3">MLE</strain>
    </source>
</reference>
<gene>
    <name evidence="2" type="ORF">ACT17_12025</name>
</gene>
<dbReference type="Pfam" id="PF01381">
    <property type="entry name" value="HTH_3"/>
    <property type="match status" value="1"/>
</dbReference>
<dbReference type="InterPro" id="IPR001387">
    <property type="entry name" value="Cro/C1-type_HTH"/>
</dbReference>
<dbReference type="PATRIC" id="fig|451644.5.peg.2489"/>
<dbReference type="AlphaFoldDB" id="A0A0J8WYV4"/>
<dbReference type="Proteomes" id="UP000037594">
    <property type="component" value="Unassembled WGS sequence"/>
</dbReference>
<dbReference type="RefSeq" id="WP_048895794.1">
    <property type="nucleotide sequence ID" value="NZ_LFOD01000008.1"/>
</dbReference>
<dbReference type="CDD" id="cd00093">
    <property type="entry name" value="HTH_XRE"/>
    <property type="match status" value="1"/>
</dbReference>
<evidence type="ECO:0000259" key="1">
    <source>
        <dbReference type="Pfam" id="PF01381"/>
    </source>
</evidence>
<comment type="caution">
    <text evidence="2">The sequence shown here is derived from an EMBL/GenBank/DDBJ whole genome shotgun (WGS) entry which is preliminary data.</text>
</comment>
<organism evidence="2 3">
    <name type="scientific">Mycolicibacterium conceptionense</name>
    <dbReference type="NCBI Taxonomy" id="451644"/>
    <lineage>
        <taxon>Bacteria</taxon>
        <taxon>Bacillati</taxon>
        <taxon>Actinomycetota</taxon>
        <taxon>Actinomycetes</taxon>
        <taxon>Mycobacteriales</taxon>
        <taxon>Mycobacteriaceae</taxon>
        <taxon>Mycolicibacterium</taxon>
    </lineage>
</organism>
<dbReference type="GO" id="GO:0003677">
    <property type="term" value="F:DNA binding"/>
    <property type="evidence" value="ECO:0007669"/>
    <property type="project" value="InterPro"/>
</dbReference>
<dbReference type="InterPro" id="IPR010982">
    <property type="entry name" value="Lambda_DNA-bd_dom_sf"/>
</dbReference>